<keyword evidence="14" id="KW-1185">Reference proteome</keyword>
<evidence type="ECO:0000256" key="4">
    <source>
        <dbReference type="ARBA" id="ARBA00022730"/>
    </source>
</evidence>
<feature type="binding site" evidence="10">
    <location>
        <begin position="192"/>
        <end position="200"/>
    </location>
    <ligand>
        <name>GTP</name>
        <dbReference type="ChEBI" id="CHEBI:37565"/>
    </ligand>
</feature>
<dbReference type="Gene3D" id="1.10.40.50">
    <property type="entry name" value="Probable gtpase engc, domain 3"/>
    <property type="match status" value="1"/>
</dbReference>
<feature type="domain" description="CP-type G" evidence="12">
    <location>
        <begin position="95"/>
        <end position="250"/>
    </location>
</feature>
<comment type="function">
    <text evidence="10">One of several proteins that assist in the late maturation steps of the functional core of the 30S ribosomal subunit. Helps release RbfA from mature subunits. May play a role in the assembly of ribosomal proteins into the subunit. Circularly permuted GTPase that catalyzes slow GTP hydrolysis, GTPase activity is stimulated by the 30S ribosomal subunit.</text>
</comment>
<keyword evidence="2 10" id="KW-0690">Ribosome biogenesis</keyword>
<dbReference type="InterPro" id="IPR027417">
    <property type="entry name" value="P-loop_NTPase"/>
</dbReference>
<dbReference type="EMBL" id="CP043869">
    <property type="protein sequence ID" value="QEQ96879.1"/>
    <property type="molecule type" value="Genomic_DNA"/>
</dbReference>
<feature type="binding site" evidence="10">
    <location>
        <position position="280"/>
    </location>
    <ligand>
        <name>Zn(2+)</name>
        <dbReference type="ChEBI" id="CHEBI:29105"/>
    </ligand>
</feature>
<keyword evidence="5 10" id="KW-0547">Nucleotide-binding</keyword>
<reference evidence="13 14" key="1">
    <citation type="journal article" date="2019" name="Biochem. Eng. J.">
        <title>Metabolic engineering of the marine bacteria Neptunomonas concharum for the production of acetoin and meso-2,3-butanediol from acetate.</title>
        <authorList>
            <person name="Li W."/>
            <person name="Pu N."/>
            <person name="Liu C.-X."/>
            <person name="Yuan Q.-P."/>
            <person name="Li Z.-J."/>
        </authorList>
    </citation>
    <scope>NUCLEOTIDE SEQUENCE [LARGE SCALE GENOMIC DNA]</scope>
    <source>
        <strain evidence="13 14">JCM17730</strain>
    </source>
</reference>
<evidence type="ECO:0000256" key="8">
    <source>
        <dbReference type="ARBA" id="ARBA00022884"/>
    </source>
</evidence>
<dbReference type="PANTHER" id="PTHR32120">
    <property type="entry name" value="SMALL RIBOSOMAL SUBUNIT BIOGENESIS GTPASE RSGA"/>
    <property type="match status" value="1"/>
</dbReference>
<keyword evidence="4 10" id="KW-0699">rRNA-binding</keyword>
<dbReference type="Gene3D" id="3.40.50.300">
    <property type="entry name" value="P-loop containing nucleotide triphosphate hydrolases"/>
    <property type="match status" value="1"/>
</dbReference>
<keyword evidence="9 10" id="KW-0342">GTP-binding</keyword>
<dbReference type="GO" id="GO:0042274">
    <property type="term" value="P:ribosomal small subunit biogenesis"/>
    <property type="evidence" value="ECO:0007669"/>
    <property type="project" value="UniProtKB-UniRule"/>
</dbReference>
<protein>
    <recommendedName>
        <fullName evidence="10">Small ribosomal subunit biogenesis GTPase RsgA</fullName>
        <ecNumber evidence="10">3.6.1.-</ecNumber>
    </recommendedName>
</protein>
<evidence type="ECO:0000256" key="9">
    <source>
        <dbReference type="ARBA" id="ARBA00023134"/>
    </source>
</evidence>
<comment type="subcellular location">
    <subcellularLocation>
        <location evidence="10">Cytoplasm</location>
    </subcellularLocation>
</comment>
<comment type="subunit">
    <text evidence="10">Monomer. Associates with 30S ribosomal subunit, binds 16S rRNA.</text>
</comment>
<dbReference type="InterPro" id="IPR030378">
    <property type="entry name" value="G_CP_dom"/>
</dbReference>
<evidence type="ECO:0000256" key="6">
    <source>
        <dbReference type="ARBA" id="ARBA00022801"/>
    </source>
</evidence>
<evidence type="ECO:0000256" key="3">
    <source>
        <dbReference type="ARBA" id="ARBA00022723"/>
    </source>
</evidence>
<evidence type="ECO:0000313" key="13">
    <source>
        <dbReference type="EMBL" id="QEQ96879.1"/>
    </source>
</evidence>
<evidence type="ECO:0000256" key="10">
    <source>
        <dbReference type="HAMAP-Rule" id="MF_01820"/>
    </source>
</evidence>
<feature type="domain" description="EngC GTPase" evidence="11">
    <location>
        <begin position="101"/>
        <end position="248"/>
    </location>
</feature>
<dbReference type="KEGG" id="ncu:F0U83_09185"/>
<dbReference type="GO" id="GO:0019843">
    <property type="term" value="F:rRNA binding"/>
    <property type="evidence" value="ECO:0007669"/>
    <property type="project" value="UniProtKB-KW"/>
</dbReference>
<dbReference type="CDD" id="cd01854">
    <property type="entry name" value="YjeQ_EngC"/>
    <property type="match status" value="1"/>
</dbReference>
<dbReference type="RefSeq" id="WP_138988254.1">
    <property type="nucleotide sequence ID" value="NZ_CP043869.1"/>
</dbReference>
<dbReference type="Pfam" id="PF03193">
    <property type="entry name" value="RsgA_GTPase"/>
    <property type="match status" value="1"/>
</dbReference>
<dbReference type="Proteomes" id="UP000324760">
    <property type="component" value="Chromosome"/>
</dbReference>
<evidence type="ECO:0000256" key="5">
    <source>
        <dbReference type="ARBA" id="ARBA00022741"/>
    </source>
</evidence>
<feature type="binding site" evidence="10">
    <location>
        <position position="278"/>
    </location>
    <ligand>
        <name>Zn(2+)</name>
        <dbReference type="ChEBI" id="CHEBI:29105"/>
    </ligand>
</feature>
<proteinExistence type="inferred from homology"/>
<dbReference type="GO" id="GO:0046872">
    <property type="term" value="F:metal ion binding"/>
    <property type="evidence" value="ECO:0007669"/>
    <property type="project" value="UniProtKB-KW"/>
</dbReference>
<dbReference type="EC" id="3.6.1.-" evidence="10"/>
<dbReference type="PANTHER" id="PTHR32120:SF10">
    <property type="entry name" value="SMALL RIBOSOMAL SUBUNIT BIOGENESIS GTPASE RSGA"/>
    <property type="match status" value="1"/>
</dbReference>
<evidence type="ECO:0000259" key="12">
    <source>
        <dbReference type="PROSITE" id="PS51721"/>
    </source>
</evidence>
<evidence type="ECO:0000313" key="14">
    <source>
        <dbReference type="Proteomes" id="UP000324760"/>
    </source>
</evidence>
<keyword evidence="1 10" id="KW-0963">Cytoplasm</keyword>
<comment type="similarity">
    <text evidence="10">Belongs to the TRAFAC class YlqF/YawG GTPase family. RsgA subfamily.</text>
</comment>
<sequence length="346" mass="38382">MTTIYTLSQLGWSPFFQQQLSLDECEACVPARVVSQHRSYLVLYTERGKQELPLLASMPILAVGDWVLLTVDGAFHRQLDRLSIFSRKAPGRKVSEQLIASNINTVFIVVALNQNFSLNRIERYLVLTKDAGAEAVIVLTKSDLCDEPSSYVNQVQALDPMLMVEALDARDACCTEVLEPWCRAGNTVAVLGSSGVGKSTLVNTLLGEVTQATASAREADDKGRHTTTTRTLHLMKTGGILLDTPGMRELQLADCESGIDETFSEISELASQCRYSDCQHQSEPGCAVQEAIRASKFDERRLRSYQKLKREQAHNGASLAEKRAKDRSFSRHVRSVMNDVIQRKKG</sequence>
<dbReference type="InterPro" id="IPR004881">
    <property type="entry name" value="Ribosome_biogen_GTPase_RsgA"/>
</dbReference>
<dbReference type="PROSITE" id="PS50936">
    <property type="entry name" value="ENGC_GTPASE"/>
    <property type="match status" value="1"/>
</dbReference>
<evidence type="ECO:0000259" key="11">
    <source>
        <dbReference type="PROSITE" id="PS50936"/>
    </source>
</evidence>
<dbReference type="SUPFAM" id="SSF52540">
    <property type="entry name" value="P-loop containing nucleoside triphosphate hydrolases"/>
    <property type="match status" value="1"/>
</dbReference>
<feature type="binding site" evidence="10">
    <location>
        <position position="273"/>
    </location>
    <ligand>
        <name>Zn(2+)</name>
        <dbReference type="ChEBI" id="CHEBI:29105"/>
    </ligand>
</feature>
<dbReference type="InterPro" id="IPR010914">
    <property type="entry name" value="RsgA_GTPase_dom"/>
</dbReference>
<dbReference type="OrthoDB" id="9809485at2"/>
<dbReference type="HAMAP" id="MF_01820">
    <property type="entry name" value="GTPase_RsgA"/>
    <property type="match status" value="1"/>
</dbReference>
<accession>A0A5P1RB52</accession>
<feature type="binding site" evidence="10">
    <location>
        <position position="286"/>
    </location>
    <ligand>
        <name>Zn(2+)</name>
        <dbReference type="ChEBI" id="CHEBI:29105"/>
    </ligand>
</feature>
<dbReference type="GO" id="GO:0003924">
    <property type="term" value="F:GTPase activity"/>
    <property type="evidence" value="ECO:0007669"/>
    <property type="project" value="UniProtKB-UniRule"/>
</dbReference>
<dbReference type="GO" id="GO:0005525">
    <property type="term" value="F:GTP binding"/>
    <property type="evidence" value="ECO:0007669"/>
    <property type="project" value="UniProtKB-UniRule"/>
</dbReference>
<organism evidence="13 14">
    <name type="scientific">Neptunomonas concharum</name>
    <dbReference type="NCBI Taxonomy" id="1031538"/>
    <lineage>
        <taxon>Bacteria</taxon>
        <taxon>Pseudomonadati</taxon>
        <taxon>Pseudomonadota</taxon>
        <taxon>Gammaproteobacteria</taxon>
        <taxon>Oceanospirillales</taxon>
        <taxon>Oceanospirillaceae</taxon>
        <taxon>Neptunomonas</taxon>
    </lineage>
</organism>
<gene>
    <name evidence="10 13" type="primary">rsgA</name>
    <name evidence="13" type="ORF">F0U83_09185</name>
</gene>
<keyword evidence="7 10" id="KW-0862">Zinc</keyword>
<keyword evidence="8 10" id="KW-0694">RNA-binding</keyword>
<evidence type="ECO:0000256" key="1">
    <source>
        <dbReference type="ARBA" id="ARBA00022490"/>
    </source>
</evidence>
<evidence type="ECO:0000256" key="2">
    <source>
        <dbReference type="ARBA" id="ARBA00022517"/>
    </source>
</evidence>
<keyword evidence="6 10" id="KW-0378">Hydrolase</keyword>
<evidence type="ECO:0000256" key="7">
    <source>
        <dbReference type="ARBA" id="ARBA00022833"/>
    </source>
</evidence>
<keyword evidence="3 10" id="KW-0479">Metal-binding</keyword>
<dbReference type="PROSITE" id="PS51721">
    <property type="entry name" value="G_CP"/>
    <property type="match status" value="1"/>
</dbReference>
<comment type="cofactor">
    <cofactor evidence="10">
        <name>Zn(2+)</name>
        <dbReference type="ChEBI" id="CHEBI:29105"/>
    </cofactor>
    <text evidence="10">Binds 1 zinc ion per subunit.</text>
</comment>
<feature type="binding site" evidence="10">
    <location>
        <begin position="140"/>
        <end position="143"/>
    </location>
    <ligand>
        <name>GTP</name>
        <dbReference type="ChEBI" id="CHEBI:37565"/>
    </ligand>
</feature>
<dbReference type="AlphaFoldDB" id="A0A5P1RB52"/>
<name>A0A5P1RB52_9GAMM</name>
<dbReference type="NCBIfam" id="TIGR00157">
    <property type="entry name" value="ribosome small subunit-dependent GTPase A"/>
    <property type="match status" value="1"/>
</dbReference>
<dbReference type="GO" id="GO:0005737">
    <property type="term" value="C:cytoplasm"/>
    <property type="evidence" value="ECO:0007669"/>
    <property type="project" value="UniProtKB-SubCell"/>
</dbReference>